<name>X1LAR1_9ZZZZ</name>
<protein>
    <submittedName>
        <fullName evidence="1">Uncharacterized protein</fullName>
    </submittedName>
</protein>
<dbReference type="AlphaFoldDB" id="X1LAR1"/>
<reference evidence="1" key="1">
    <citation type="journal article" date="2014" name="Front. Microbiol.">
        <title>High frequency of phylogenetically diverse reductive dehalogenase-homologous genes in deep subseafloor sedimentary metagenomes.</title>
        <authorList>
            <person name="Kawai M."/>
            <person name="Futagami T."/>
            <person name="Toyoda A."/>
            <person name="Takaki Y."/>
            <person name="Nishi S."/>
            <person name="Hori S."/>
            <person name="Arai W."/>
            <person name="Tsubouchi T."/>
            <person name="Morono Y."/>
            <person name="Uchiyama I."/>
            <person name="Ito T."/>
            <person name="Fujiyama A."/>
            <person name="Inagaki F."/>
            <person name="Takami H."/>
        </authorList>
    </citation>
    <scope>NUCLEOTIDE SEQUENCE</scope>
    <source>
        <strain evidence="1">Expedition CK06-06</strain>
    </source>
</reference>
<dbReference type="EMBL" id="BARU01046120">
    <property type="protein sequence ID" value="GAH99479.1"/>
    <property type="molecule type" value="Genomic_DNA"/>
</dbReference>
<proteinExistence type="predicted"/>
<accession>X1LAR1</accession>
<gene>
    <name evidence="1" type="ORF">S03H2_69698</name>
</gene>
<feature type="non-terminal residue" evidence="1">
    <location>
        <position position="1"/>
    </location>
</feature>
<organism evidence="1">
    <name type="scientific">marine sediment metagenome</name>
    <dbReference type="NCBI Taxonomy" id="412755"/>
    <lineage>
        <taxon>unclassified sequences</taxon>
        <taxon>metagenomes</taxon>
        <taxon>ecological metagenomes</taxon>
    </lineage>
</organism>
<comment type="caution">
    <text evidence="1">The sequence shown here is derived from an EMBL/GenBank/DDBJ whole genome shotgun (WGS) entry which is preliminary data.</text>
</comment>
<sequence length="63" mass="7144">QIIRTREIRIRSKEVRAIILKGLKKYTKIKLNKIPPVISPILSVMYNSPDVNSLPSALITVSE</sequence>
<evidence type="ECO:0000313" key="1">
    <source>
        <dbReference type="EMBL" id="GAH99479.1"/>
    </source>
</evidence>